<evidence type="ECO:0000256" key="3">
    <source>
        <dbReference type="ARBA" id="ARBA00006047"/>
    </source>
</evidence>
<protein>
    <recommendedName>
        <fullName evidence="12">Alpha-1,4 glucan phosphorylase</fullName>
        <ecNumber evidence="12">2.4.1.1</ecNumber>
    </recommendedName>
</protein>
<dbReference type="PANTHER" id="PTHR11468:SF3">
    <property type="entry name" value="GLYCOGEN PHOSPHORYLASE, LIVER FORM"/>
    <property type="match status" value="1"/>
</dbReference>
<evidence type="ECO:0000256" key="10">
    <source>
        <dbReference type="ARBA" id="ARBA00025174"/>
    </source>
</evidence>
<dbReference type="STRING" id="1286171.EAL2_c09230"/>
<comment type="function">
    <text evidence="10">Phosphorylase is an important allosteric enzyme in carbohydrate metabolism. Enzymes from different sources differ in their regulatory mechanisms and in their natural substrates. However, all known phosphorylases share catalytic and structural properties.</text>
</comment>
<dbReference type="Gene3D" id="3.40.50.2000">
    <property type="entry name" value="Glycogen Phosphorylase B"/>
    <property type="match status" value="2"/>
</dbReference>
<dbReference type="PATRIC" id="fig|1286171.3.peg.873"/>
<keyword evidence="8 11" id="KW-0663">Pyridoxal phosphate</keyword>
<comment type="catalytic activity">
    <reaction evidence="1 12">
        <text>[(1-&gt;4)-alpha-D-glucosyl](n) + phosphate = [(1-&gt;4)-alpha-D-glucosyl](n-1) + alpha-D-glucose 1-phosphate</text>
        <dbReference type="Rhea" id="RHEA:41732"/>
        <dbReference type="Rhea" id="RHEA-COMP:9584"/>
        <dbReference type="Rhea" id="RHEA-COMP:9586"/>
        <dbReference type="ChEBI" id="CHEBI:15444"/>
        <dbReference type="ChEBI" id="CHEBI:43474"/>
        <dbReference type="ChEBI" id="CHEBI:58601"/>
        <dbReference type="EC" id="2.4.1.1"/>
    </reaction>
</comment>
<feature type="modified residue" description="N6-(pyridoxal phosphate)lysine" evidence="11">
    <location>
        <position position="655"/>
    </location>
</feature>
<reference evidence="13 14" key="1">
    <citation type="journal article" date="2014" name="Genome Announc.">
        <title>Complete Genome Sequence of Amino Acid-Utilizing Eubacterium acidaminophilum al-2 (DSM 3953).</title>
        <authorList>
            <person name="Poehlein A."/>
            <person name="Andreesen J.R."/>
            <person name="Daniel R."/>
        </authorList>
    </citation>
    <scope>NUCLEOTIDE SEQUENCE [LARGE SCALE GENOMIC DNA]</scope>
    <source>
        <strain evidence="13 14">DSM 3953</strain>
    </source>
</reference>
<keyword evidence="4" id="KW-0597">Phosphoprotein</keyword>
<keyword evidence="6 12" id="KW-0328">Glycosyltransferase</keyword>
<evidence type="ECO:0000256" key="12">
    <source>
        <dbReference type="RuleBase" id="RU000587"/>
    </source>
</evidence>
<keyword evidence="5" id="KW-0321">Glycogen metabolism</keyword>
<keyword evidence="9 12" id="KW-0119">Carbohydrate metabolism</keyword>
<evidence type="ECO:0000256" key="6">
    <source>
        <dbReference type="ARBA" id="ARBA00022676"/>
    </source>
</evidence>
<proteinExistence type="inferred from homology"/>
<keyword evidence="7 12" id="KW-0808">Transferase</keyword>
<gene>
    <name evidence="13" type="primary">glgP1</name>
    <name evidence="13" type="ORF">EAL2_c09230</name>
</gene>
<keyword evidence="14" id="KW-1185">Reference proteome</keyword>
<dbReference type="InterPro" id="IPR000811">
    <property type="entry name" value="Glyco_trans_35"/>
</dbReference>
<dbReference type="RefSeq" id="WP_025435237.1">
    <property type="nucleotide sequence ID" value="NZ_CP007452.1"/>
</dbReference>
<comment type="similarity">
    <text evidence="3 12">Belongs to the glycogen phosphorylase family.</text>
</comment>
<dbReference type="FunFam" id="3.40.50.2000:FF:000153">
    <property type="entry name" value="Alpha-1,4 glucan phosphorylase"/>
    <property type="match status" value="1"/>
</dbReference>
<dbReference type="SUPFAM" id="SSF53756">
    <property type="entry name" value="UDP-Glycosyltransferase/glycogen phosphorylase"/>
    <property type="match status" value="1"/>
</dbReference>
<dbReference type="Pfam" id="PF00343">
    <property type="entry name" value="Phosphorylase"/>
    <property type="match status" value="1"/>
</dbReference>
<dbReference type="InterPro" id="IPR011833">
    <property type="entry name" value="Glycg_phsphrylas"/>
</dbReference>
<dbReference type="AlphaFoldDB" id="W8TJ51"/>
<evidence type="ECO:0000256" key="4">
    <source>
        <dbReference type="ARBA" id="ARBA00022553"/>
    </source>
</evidence>
<dbReference type="GO" id="GO:0005737">
    <property type="term" value="C:cytoplasm"/>
    <property type="evidence" value="ECO:0007669"/>
    <property type="project" value="TreeGrafter"/>
</dbReference>
<evidence type="ECO:0000313" key="13">
    <source>
        <dbReference type="EMBL" id="AHM56222.1"/>
    </source>
</evidence>
<dbReference type="InterPro" id="IPR035090">
    <property type="entry name" value="Pyridoxal_P_attach_site"/>
</dbReference>
<comment type="cofactor">
    <cofactor evidence="2 12">
        <name>pyridoxal 5'-phosphate</name>
        <dbReference type="ChEBI" id="CHEBI:597326"/>
    </cofactor>
</comment>
<dbReference type="FunFam" id="3.40.50.2000:FF:000005">
    <property type="entry name" value="Alpha-1,4 glucan phosphorylase"/>
    <property type="match status" value="1"/>
</dbReference>
<dbReference type="KEGG" id="eac:EAL2_c09230"/>
<dbReference type="HOGENOM" id="CLU_010198_1_1_9"/>
<organism evidence="13 14">
    <name type="scientific">Peptoclostridium acidaminophilum DSM 3953</name>
    <dbReference type="NCBI Taxonomy" id="1286171"/>
    <lineage>
        <taxon>Bacteria</taxon>
        <taxon>Bacillati</taxon>
        <taxon>Bacillota</taxon>
        <taxon>Clostridia</taxon>
        <taxon>Peptostreptococcales</taxon>
        <taxon>Peptoclostridiaceae</taxon>
        <taxon>Peptoclostridium</taxon>
    </lineage>
</organism>
<dbReference type="Proteomes" id="UP000019591">
    <property type="component" value="Chromosome"/>
</dbReference>
<dbReference type="CDD" id="cd04300">
    <property type="entry name" value="GT35_Glycogen_Phosphorylase"/>
    <property type="match status" value="1"/>
</dbReference>
<dbReference type="PANTHER" id="PTHR11468">
    <property type="entry name" value="GLYCOGEN PHOSPHORYLASE"/>
    <property type="match status" value="1"/>
</dbReference>
<evidence type="ECO:0000256" key="5">
    <source>
        <dbReference type="ARBA" id="ARBA00022600"/>
    </source>
</evidence>
<evidence type="ECO:0000256" key="2">
    <source>
        <dbReference type="ARBA" id="ARBA00001933"/>
    </source>
</evidence>
<sequence length="808" mass="93672">MNISKEKFKHDFIEQLMTRRAKSVKEASDWDKYATLGSLVRGYLARNWVKTNLKYCNTDSKQVYYFSMEFLMGRLLENHLINMNMLDICKEGLDELGINLEDVLNVEKDQGLGNGGLGRLAACFLDSMASIGIPGHGCGIRYKRGFFEQKIIDGYQVEMPEKWLEEENIWEIKHPEKAVEVRFWGGVKAVKADGRLEFFHENYEPVLAVPYDTPIVGFKNNTVNTLRLWSAEPIRKNFDFNLFNKGDYLKAMEYNYLVESISELLYPNDSHPEGKLLRLKQEYFLVSAGLQSIVRSYKKSDKSIKDFAEHVAIHINDTHPSLAIPELMRILMDEEKLGWEKAWNITTKVISYTNHTIMSEAMEKWPIDMLKSLLPRIYMIIYEINERLCSAIWKKYPGEWDRVARMAIIADGYVKMTYLSIVGSHSVNGVAKIHSDLLKDEVLRDFAQFYPDRFNNKTNGITHRRWLIQSNPELTELISDSIGDAWIKHPRMLRKLLELRTDKAFLDRIFEIKQNNKKRLVDYVGKNYSIELNIDSIFDIQAKRLHEYKRQLLNILHIMHLYNMLIENPQSNIHPRTFIFGAKAAPGYSVAKKIIKLINTVADKINNDIRVKDKLKVVFIENYSVSLAQLLIPAANVSEQISTVTKEASGTGNMKFMMNGAITVATLDGANIEMLEEMGRENIITFGLEKDEVLELYSNMSYRPKDIYNRDVRIKRVVDQLTNEFLPACRDEFAEIRDLLLMDNEPYFILKDFGAYLNAHEIVETLYRDKYSWQRMSASNIACSGRFSSDETIREYSGDIWKVKSTLI</sequence>
<comment type="function">
    <text evidence="12">Allosteric enzyme that catalyzes the rate-limiting step in glycogen catabolism, the phosphorolytic cleavage of glycogen to produce glucose-1-phosphate, and plays a central role in maintaining cellular and organismal glucose homeostasis.</text>
</comment>
<dbReference type="eggNOG" id="COG0058">
    <property type="taxonomic scope" value="Bacteria"/>
</dbReference>
<dbReference type="GO" id="GO:0030170">
    <property type="term" value="F:pyridoxal phosphate binding"/>
    <property type="evidence" value="ECO:0007669"/>
    <property type="project" value="InterPro"/>
</dbReference>
<dbReference type="PIRSF" id="PIRSF000460">
    <property type="entry name" value="Pprylas_GlgP"/>
    <property type="match status" value="1"/>
</dbReference>
<accession>W8TJ51</accession>
<evidence type="ECO:0000256" key="11">
    <source>
        <dbReference type="PIRSR" id="PIRSR000460-1"/>
    </source>
</evidence>
<evidence type="ECO:0000256" key="1">
    <source>
        <dbReference type="ARBA" id="ARBA00001275"/>
    </source>
</evidence>
<evidence type="ECO:0000256" key="9">
    <source>
        <dbReference type="ARBA" id="ARBA00023277"/>
    </source>
</evidence>
<dbReference type="OrthoDB" id="9760804at2"/>
<evidence type="ECO:0000256" key="8">
    <source>
        <dbReference type="ARBA" id="ARBA00022898"/>
    </source>
</evidence>
<name>W8TJ51_PEPAC</name>
<evidence type="ECO:0000256" key="7">
    <source>
        <dbReference type="ARBA" id="ARBA00022679"/>
    </source>
</evidence>
<evidence type="ECO:0000313" key="14">
    <source>
        <dbReference type="Proteomes" id="UP000019591"/>
    </source>
</evidence>
<dbReference type="GO" id="GO:0008184">
    <property type="term" value="F:glycogen phosphorylase activity"/>
    <property type="evidence" value="ECO:0007669"/>
    <property type="project" value="InterPro"/>
</dbReference>
<dbReference type="GO" id="GO:0005980">
    <property type="term" value="P:glycogen catabolic process"/>
    <property type="evidence" value="ECO:0007669"/>
    <property type="project" value="TreeGrafter"/>
</dbReference>
<dbReference type="NCBIfam" id="TIGR02093">
    <property type="entry name" value="P_ylase"/>
    <property type="match status" value="1"/>
</dbReference>
<dbReference type="EC" id="2.4.1.1" evidence="12"/>
<dbReference type="PROSITE" id="PS00102">
    <property type="entry name" value="PHOSPHORYLASE"/>
    <property type="match status" value="1"/>
</dbReference>
<dbReference type="EMBL" id="CP007452">
    <property type="protein sequence ID" value="AHM56222.1"/>
    <property type="molecule type" value="Genomic_DNA"/>
</dbReference>